<protein>
    <submittedName>
        <fullName evidence="1">Uncharacterized protein</fullName>
    </submittedName>
</protein>
<reference evidence="1" key="1">
    <citation type="submission" date="2023-05" db="EMBL/GenBank/DDBJ databases">
        <title>Nepenthes gracilis genome sequencing.</title>
        <authorList>
            <person name="Fukushima K."/>
        </authorList>
    </citation>
    <scope>NUCLEOTIDE SEQUENCE</scope>
    <source>
        <strain evidence="1">SING2019-196</strain>
    </source>
</reference>
<comment type="caution">
    <text evidence="1">The sequence shown here is derived from an EMBL/GenBank/DDBJ whole genome shotgun (WGS) entry which is preliminary data.</text>
</comment>
<sequence>MPFVYDVVVEGSIATMAGFGLSLDWTVVSPLDETSWLAVCWSVWGHLGLVNGDDQVLEGLKSSVCGAASGWFYLSL</sequence>
<name>A0AAD3XYM8_NEPGR</name>
<dbReference type="Proteomes" id="UP001279734">
    <property type="component" value="Unassembled WGS sequence"/>
</dbReference>
<proteinExistence type="predicted"/>
<gene>
    <name evidence="1" type="ORF">Nepgr_023021</name>
</gene>
<evidence type="ECO:0000313" key="2">
    <source>
        <dbReference type="Proteomes" id="UP001279734"/>
    </source>
</evidence>
<evidence type="ECO:0000313" key="1">
    <source>
        <dbReference type="EMBL" id="GMH21179.1"/>
    </source>
</evidence>
<dbReference type="EMBL" id="BSYO01000022">
    <property type="protein sequence ID" value="GMH21179.1"/>
    <property type="molecule type" value="Genomic_DNA"/>
</dbReference>
<dbReference type="AlphaFoldDB" id="A0AAD3XYM8"/>
<keyword evidence="2" id="KW-1185">Reference proteome</keyword>
<accession>A0AAD3XYM8</accession>
<organism evidence="1 2">
    <name type="scientific">Nepenthes gracilis</name>
    <name type="common">Slender pitcher plant</name>
    <dbReference type="NCBI Taxonomy" id="150966"/>
    <lineage>
        <taxon>Eukaryota</taxon>
        <taxon>Viridiplantae</taxon>
        <taxon>Streptophyta</taxon>
        <taxon>Embryophyta</taxon>
        <taxon>Tracheophyta</taxon>
        <taxon>Spermatophyta</taxon>
        <taxon>Magnoliopsida</taxon>
        <taxon>eudicotyledons</taxon>
        <taxon>Gunneridae</taxon>
        <taxon>Pentapetalae</taxon>
        <taxon>Caryophyllales</taxon>
        <taxon>Nepenthaceae</taxon>
        <taxon>Nepenthes</taxon>
    </lineage>
</organism>